<reference evidence="1" key="2">
    <citation type="journal article" date="2015" name="Data Brief">
        <title>Shoot transcriptome of the giant reed, Arundo donax.</title>
        <authorList>
            <person name="Barrero R.A."/>
            <person name="Guerrero F.D."/>
            <person name="Moolhuijzen P."/>
            <person name="Goolsby J.A."/>
            <person name="Tidwell J."/>
            <person name="Bellgard S.E."/>
            <person name="Bellgard M.I."/>
        </authorList>
    </citation>
    <scope>NUCLEOTIDE SEQUENCE</scope>
    <source>
        <tissue evidence="1">Shoot tissue taken approximately 20 cm above the soil surface</tissue>
    </source>
</reference>
<sequence>MYVQLQNVFCVKNDGFIDQRNFSLASKWCLFL</sequence>
<dbReference type="EMBL" id="GBRH01227078">
    <property type="protein sequence ID" value="JAD70817.1"/>
    <property type="molecule type" value="Transcribed_RNA"/>
</dbReference>
<proteinExistence type="predicted"/>
<reference evidence="1" key="1">
    <citation type="submission" date="2014-09" db="EMBL/GenBank/DDBJ databases">
        <authorList>
            <person name="Magalhaes I.L.F."/>
            <person name="Oliveira U."/>
            <person name="Santos F.R."/>
            <person name="Vidigal T.H.D.A."/>
            <person name="Brescovit A.D."/>
            <person name="Santos A.J."/>
        </authorList>
    </citation>
    <scope>NUCLEOTIDE SEQUENCE</scope>
    <source>
        <tissue evidence="1">Shoot tissue taken approximately 20 cm above the soil surface</tissue>
    </source>
</reference>
<organism evidence="1">
    <name type="scientific">Arundo donax</name>
    <name type="common">Giant reed</name>
    <name type="synonym">Donax arundinaceus</name>
    <dbReference type="NCBI Taxonomy" id="35708"/>
    <lineage>
        <taxon>Eukaryota</taxon>
        <taxon>Viridiplantae</taxon>
        <taxon>Streptophyta</taxon>
        <taxon>Embryophyta</taxon>
        <taxon>Tracheophyta</taxon>
        <taxon>Spermatophyta</taxon>
        <taxon>Magnoliopsida</taxon>
        <taxon>Liliopsida</taxon>
        <taxon>Poales</taxon>
        <taxon>Poaceae</taxon>
        <taxon>PACMAD clade</taxon>
        <taxon>Arundinoideae</taxon>
        <taxon>Arundineae</taxon>
        <taxon>Arundo</taxon>
    </lineage>
</organism>
<evidence type="ECO:0000313" key="1">
    <source>
        <dbReference type="EMBL" id="JAD70817.1"/>
    </source>
</evidence>
<dbReference type="AlphaFoldDB" id="A0A0A9CH20"/>
<protein>
    <submittedName>
        <fullName evidence="1">Uncharacterized protein</fullName>
    </submittedName>
</protein>
<name>A0A0A9CH20_ARUDO</name>
<accession>A0A0A9CH20</accession>